<accession>A0A0V8DBK2</accession>
<dbReference type="PATRIC" id="fig|1360.105.peg.1856"/>
<reference evidence="4 5" key="1">
    <citation type="submission" date="2015-10" db="EMBL/GenBank/DDBJ databases">
        <title>Draft Genome Sequences of 11 Lactococcus lactis subspecies cremoris strains.</title>
        <authorList>
            <person name="Wels M."/>
            <person name="Backus L."/>
            <person name="Boekhorst J."/>
            <person name="Dijkstra A."/>
            <person name="Beerthuizen M."/>
            <person name="Kelly W."/>
            <person name="Siezen R."/>
            <person name="Bachmann H."/>
            <person name="Van Hijum S."/>
        </authorList>
    </citation>
    <scope>NUCLEOTIDE SEQUENCE [LARGE SCALE GENOMIC DNA]</scope>
    <source>
        <strain evidence="4">KF282</strain>
        <strain evidence="5">LMG8520</strain>
    </source>
</reference>
<organism evidence="2 5">
    <name type="scientific">Lactococcus lactis subsp. lactis</name>
    <name type="common">Streptococcus lactis</name>
    <dbReference type="NCBI Taxonomy" id="1360"/>
    <lineage>
        <taxon>Bacteria</taxon>
        <taxon>Bacillati</taxon>
        <taxon>Bacillota</taxon>
        <taxon>Bacilli</taxon>
        <taxon>Lactobacillales</taxon>
        <taxon>Streptococcaceae</taxon>
        <taxon>Lactococcus</taxon>
    </lineage>
</organism>
<feature type="domain" description="Glyoxalase/fosfomycin resistance/dioxygenase" evidence="1">
    <location>
        <begin position="13"/>
        <end position="142"/>
    </location>
</feature>
<dbReference type="AlphaFoldDB" id="A0A0V8DBK2"/>
<keyword evidence="2" id="KW-0489">Methyltransferase</keyword>
<dbReference type="GO" id="GO:0032259">
    <property type="term" value="P:methylation"/>
    <property type="evidence" value="ECO:0007669"/>
    <property type="project" value="UniProtKB-KW"/>
</dbReference>
<dbReference type="SUPFAM" id="SSF54593">
    <property type="entry name" value="Glyoxalase/Bleomycin resistance protein/Dihydroxybiphenyl dioxygenase"/>
    <property type="match status" value="1"/>
</dbReference>
<dbReference type="Proteomes" id="UP000053058">
    <property type="component" value="Unassembled WGS sequence"/>
</dbReference>
<gene>
    <name evidence="3" type="ORF">KF282_0093</name>
    <name evidence="2" type="ORF">LMG8520_2197</name>
</gene>
<evidence type="ECO:0000313" key="3">
    <source>
        <dbReference type="EMBL" id="KSU08294.1"/>
    </source>
</evidence>
<dbReference type="RefSeq" id="WP_058205772.1">
    <property type="nucleotide sequence ID" value="NZ_LKLN01000005.1"/>
</dbReference>
<dbReference type="EMBL" id="LKLN01000005">
    <property type="protein sequence ID" value="KSU08294.1"/>
    <property type="molecule type" value="Genomic_DNA"/>
</dbReference>
<dbReference type="PANTHER" id="PTHR33990">
    <property type="entry name" value="PROTEIN YJDN-RELATED"/>
    <property type="match status" value="1"/>
</dbReference>
<comment type="caution">
    <text evidence="2">The sequence shown here is derived from an EMBL/GenBank/DDBJ whole genome shotgun (WGS) entry which is preliminary data.</text>
</comment>
<dbReference type="InterPro" id="IPR029068">
    <property type="entry name" value="Glyas_Bleomycin-R_OHBP_Dase"/>
</dbReference>
<reference evidence="2" key="2">
    <citation type="journal article" date="2017" name="Genome Announc.">
        <title>Draft Genome Sequences of 24 Lactococcus lactis Strains.</title>
        <authorList>
            <person name="Backus L."/>
            <person name="Wels M."/>
            <person name="Boekhorst J."/>
            <person name="Dijkstra A.R."/>
            <person name="Beerthuyzen M."/>
            <person name="Kelly W.J."/>
            <person name="Siezen R.J."/>
            <person name="van Hijum S.A."/>
            <person name="Bachmann H."/>
        </authorList>
    </citation>
    <scope>NUCLEOTIDE SEQUENCE</scope>
    <source>
        <strain evidence="3">KF282</strain>
        <strain evidence="2">LMG8520</strain>
    </source>
</reference>
<dbReference type="Gene3D" id="3.10.180.10">
    <property type="entry name" value="2,3-Dihydroxybiphenyl 1,2-Dioxygenase, domain 1"/>
    <property type="match status" value="1"/>
</dbReference>
<sequence length="155" mass="17351">MVKINLAIFLALNGEAESAISFYQSVFDGELLFKISNQEFKEKLNPSIILEKGTESFISHSIVQIGEVQLQIADNPIYKSMVFSKGNEVSFSVLTDSTSSAKEFYSRAVENNKTKVIQEPIENEFATFYAVIQDPYGILIQISHEKEMNPTKKGG</sequence>
<evidence type="ECO:0000313" key="2">
    <source>
        <dbReference type="EMBL" id="KSU06042.1"/>
    </source>
</evidence>
<keyword evidence="2" id="KW-0830">Ubiquinone</keyword>
<proteinExistence type="predicted"/>
<evidence type="ECO:0000313" key="5">
    <source>
        <dbReference type="Proteomes" id="UP000054230"/>
    </source>
</evidence>
<dbReference type="PANTHER" id="PTHR33990:SF4">
    <property type="entry name" value="PHNB-LIKE DOMAIN-CONTAINING PROTEIN"/>
    <property type="match status" value="1"/>
</dbReference>
<evidence type="ECO:0000313" key="4">
    <source>
        <dbReference type="Proteomes" id="UP000053058"/>
    </source>
</evidence>
<keyword evidence="2" id="KW-0808">Transferase</keyword>
<dbReference type="EMBL" id="LKLP01000114">
    <property type="protein sequence ID" value="KSU06042.1"/>
    <property type="molecule type" value="Genomic_DNA"/>
</dbReference>
<dbReference type="Pfam" id="PF00903">
    <property type="entry name" value="Glyoxalase"/>
    <property type="match status" value="1"/>
</dbReference>
<name>A0A0V8DBK2_LACLL</name>
<evidence type="ECO:0000259" key="1">
    <source>
        <dbReference type="Pfam" id="PF00903"/>
    </source>
</evidence>
<protein>
    <submittedName>
        <fullName evidence="2">PhnB protein putative DNA binding 3-demethylubiquinone-9 3-methyltransferase domain protein</fullName>
    </submittedName>
</protein>
<dbReference type="InterPro" id="IPR004360">
    <property type="entry name" value="Glyas_Fos-R_dOase_dom"/>
</dbReference>
<dbReference type="Proteomes" id="UP000054230">
    <property type="component" value="Unassembled WGS sequence"/>
</dbReference>
<dbReference type="GO" id="GO:0008168">
    <property type="term" value="F:methyltransferase activity"/>
    <property type="evidence" value="ECO:0007669"/>
    <property type="project" value="UniProtKB-KW"/>
</dbReference>